<evidence type="ECO:0000313" key="2">
    <source>
        <dbReference type="Proteomes" id="UP000660885"/>
    </source>
</evidence>
<dbReference type="EMBL" id="JAETWB010000057">
    <property type="protein sequence ID" value="MBL6082292.1"/>
    <property type="molecule type" value="Genomic_DNA"/>
</dbReference>
<name>A0ABS1UC79_9PROT</name>
<reference evidence="1 2" key="1">
    <citation type="submission" date="2021-01" db="EMBL/GenBank/DDBJ databases">
        <title>Belnapia mucosa sp. nov. and Belnapia arida sp. nov., isolated from the Tabernas Desert (Almeria, Spain).</title>
        <authorList>
            <person name="Molina-Menor E."/>
            <person name="Vidal-Verdu A."/>
            <person name="Calonge A."/>
            <person name="Satari L."/>
            <person name="Pereto J."/>
            <person name="Porcar M."/>
        </authorList>
    </citation>
    <scope>NUCLEOTIDE SEQUENCE [LARGE SCALE GENOMIC DNA]</scope>
    <source>
        <strain evidence="1 2">T18</strain>
    </source>
</reference>
<sequence>MAEALQLHAEGSISVCWAPFEHVAADPRIVVLGITPGRQQAENALAAFNRALTSGEPLAVALQRAKLTGAFSGPMREKLVAMLDHVGAQRALGVATCAELFDPSRELAHLTSALRYPVFTAGANYNGAPDMLRTPVLRRMVETHLSEEIRALPNALWLPLGSKPAAALRHLAAANLIDRSRILEGLPHPSGANGERIAYFLGRKARGALSAKTQPAVIDAARKHLIEQLARFRNVA</sequence>
<protein>
    <recommendedName>
        <fullName evidence="3">Uracil DNA glycosylase superfamily protein</fullName>
    </recommendedName>
</protein>
<evidence type="ECO:0008006" key="3">
    <source>
        <dbReference type="Google" id="ProtNLM"/>
    </source>
</evidence>
<accession>A0ABS1UC79</accession>
<keyword evidence="2" id="KW-1185">Reference proteome</keyword>
<dbReference type="Proteomes" id="UP000660885">
    <property type="component" value="Unassembled WGS sequence"/>
</dbReference>
<comment type="caution">
    <text evidence="1">The sequence shown here is derived from an EMBL/GenBank/DDBJ whole genome shotgun (WGS) entry which is preliminary data.</text>
</comment>
<proteinExistence type="predicted"/>
<evidence type="ECO:0000313" key="1">
    <source>
        <dbReference type="EMBL" id="MBL6082292.1"/>
    </source>
</evidence>
<organism evidence="1 2">
    <name type="scientific">Belnapia arida</name>
    <dbReference type="NCBI Taxonomy" id="2804533"/>
    <lineage>
        <taxon>Bacteria</taxon>
        <taxon>Pseudomonadati</taxon>
        <taxon>Pseudomonadota</taxon>
        <taxon>Alphaproteobacteria</taxon>
        <taxon>Acetobacterales</taxon>
        <taxon>Roseomonadaceae</taxon>
        <taxon>Belnapia</taxon>
    </lineage>
</organism>
<gene>
    <name evidence="1" type="ORF">JMJ56_30410</name>
</gene>
<dbReference type="RefSeq" id="WP_202835503.1">
    <property type="nucleotide sequence ID" value="NZ_JAETWB010000057.1"/>
</dbReference>